<feature type="region of interest" description="Disordered" evidence="1">
    <location>
        <begin position="1"/>
        <end position="25"/>
    </location>
</feature>
<keyword evidence="5" id="KW-1185">Reference proteome</keyword>
<dbReference type="Pfam" id="PF01408">
    <property type="entry name" value="GFO_IDH_MocA"/>
    <property type="match status" value="1"/>
</dbReference>
<evidence type="ECO:0000313" key="4">
    <source>
        <dbReference type="EMBL" id="GAA2270852.1"/>
    </source>
</evidence>
<protein>
    <submittedName>
        <fullName evidence="4">Gfo/Idh/MocA family oxidoreductase</fullName>
    </submittedName>
</protein>
<proteinExistence type="predicted"/>
<dbReference type="RefSeq" id="WP_344640222.1">
    <property type="nucleotide sequence ID" value="NZ_BAAATR010000041.1"/>
</dbReference>
<dbReference type="Gene3D" id="3.40.50.720">
    <property type="entry name" value="NAD(P)-binding Rossmann-like Domain"/>
    <property type="match status" value="1"/>
</dbReference>
<feature type="domain" description="Gfo/Idh/MocA-like oxidoreductase N-terminal" evidence="2">
    <location>
        <begin position="40"/>
        <end position="158"/>
    </location>
</feature>
<evidence type="ECO:0000259" key="2">
    <source>
        <dbReference type="Pfam" id="PF01408"/>
    </source>
</evidence>
<sequence>MTYAPAGESERSRRPGGALAGQGAHPDPYAPGAVAAERIGLAVVGAGYWGPNLVRNAQQTAALRLHWLCDLDEERARRVLGRYSTVGVTTSFDEVLADERVRAVAIATPAATHYRLVRAALEAGKHVLVEKPITTTADEAAELVDLAESSGLVLMCDHTFCYTPVVRRIRELLHGGELGDLQFFDSVRINLGLVQPDVDVLWDLAPHDLSILDFVLPPGVVPVGVSAQAADPIGAGRACVAYLTVRLSNGALAHCHVNWLSPTKVRTTLIGGSRRTLVWDDLNPQARLAVHDRGVDLTPPERLTEEIRHQAQVSYRVGDMVAPALSEQEALRAVMAEFADAVTEGRAPLTDGRAGLRVLRLLHAAARSLELRGATVPVDAHQLTTTQERAVAR</sequence>
<accession>A0ABN3ETN8</accession>
<dbReference type="SUPFAM" id="SSF51735">
    <property type="entry name" value="NAD(P)-binding Rossmann-fold domains"/>
    <property type="match status" value="1"/>
</dbReference>
<evidence type="ECO:0000256" key="1">
    <source>
        <dbReference type="SAM" id="MobiDB-lite"/>
    </source>
</evidence>
<dbReference type="SUPFAM" id="SSF55347">
    <property type="entry name" value="Glyceraldehyde-3-phosphate dehydrogenase-like, C-terminal domain"/>
    <property type="match status" value="1"/>
</dbReference>
<dbReference type="EMBL" id="BAAATR010000041">
    <property type="protein sequence ID" value="GAA2270852.1"/>
    <property type="molecule type" value="Genomic_DNA"/>
</dbReference>
<organism evidence="4 5">
    <name type="scientific">Kitasatospora cystarginea</name>
    <dbReference type="NCBI Taxonomy" id="58350"/>
    <lineage>
        <taxon>Bacteria</taxon>
        <taxon>Bacillati</taxon>
        <taxon>Actinomycetota</taxon>
        <taxon>Actinomycetes</taxon>
        <taxon>Kitasatosporales</taxon>
        <taxon>Streptomycetaceae</taxon>
        <taxon>Kitasatospora</taxon>
    </lineage>
</organism>
<evidence type="ECO:0000313" key="5">
    <source>
        <dbReference type="Proteomes" id="UP001500305"/>
    </source>
</evidence>
<reference evidence="4 5" key="1">
    <citation type="journal article" date="2019" name="Int. J. Syst. Evol. Microbiol.">
        <title>The Global Catalogue of Microorganisms (GCM) 10K type strain sequencing project: providing services to taxonomists for standard genome sequencing and annotation.</title>
        <authorList>
            <consortium name="The Broad Institute Genomics Platform"/>
            <consortium name="The Broad Institute Genome Sequencing Center for Infectious Disease"/>
            <person name="Wu L."/>
            <person name="Ma J."/>
        </authorList>
    </citation>
    <scope>NUCLEOTIDE SEQUENCE [LARGE SCALE GENOMIC DNA]</scope>
    <source>
        <strain evidence="4 5">JCM 7356</strain>
    </source>
</reference>
<dbReference type="InterPro" id="IPR000683">
    <property type="entry name" value="Gfo/Idh/MocA-like_OxRdtase_N"/>
</dbReference>
<dbReference type="InterPro" id="IPR051450">
    <property type="entry name" value="Gfo/Idh/MocA_Oxidoreductases"/>
</dbReference>
<dbReference type="InterPro" id="IPR055170">
    <property type="entry name" value="GFO_IDH_MocA-like_dom"/>
</dbReference>
<feature type="domain" description="GFO/IDH/MocA-like oxidoreductase" evidence="3">
    <location>
        <begin position="166"/>
        <end position="274"/>
    </location>
</feature>
<dbReference type="Proteomes" id="UP001500305">
    <property type="component" value="Unassembled WGS sequence"/>
</dbReference>
<comment type="caution">
    <text evidence="4">The sequence shown here is derived from an EMBL/GenBank/DDBJ whole genome shotgun (WGS) entry which is preliminary data.</text>
</comment>
<dbReference type="PANTHER" id="PTHR43377:SF6">
    <property type="entry name" value="GFO_IDH_MOCA-LIKE OXIDOREDUCTASE N-TERMINAL DOMAIN-CONTAINING PROTEIN"/>
    <property type="match status" value="1"/>
</dbReference>
<gene>
    <name evidence="4" type="ORF">GCM10010430_65880</name>
</gene>
<dbReference type="InterPro" id="IPR036291">
    <property type="entry name" value="NAD(P)-bd_dom_sf"/>
</dbReference>
<name>A0ABN3ETN8_9ACTN</name>
<evidence type="ECO:0000259" key="3">
    <source>
        <dbReference type="Pfam" id="PF22725"/>
    </source>
</evidence>
<dbReference type="Pfam" id="PF22725">
    <property type="entry name" value="GFO_IDH_MocA_C3"/>
    <property type="match status" value="1"/>
</dbReference>
<dbReference type="PANTHER" id="PTHR43377">
    <property type="entry name" value="BILIVERDIN REDUCTASE A"/>
    <property type="match status" value="1"/>
</dbReference>
<dbReference type="Gene3D" id="3.30.360.10">
    <property type="entry name" value="Dihydrodipicolinate Reductase, domain 2"/>
    <property type="match status" value="1"/>
</dbReference>